<feature type="non-terminal residue" evidence="1">
    <location>
        <position position="1"/>
    </location>
</feature>
<name>A0A095AYV3_SCHHA</name>
<organism evidence="1">
    <name type="scientific">Schistosoma haematobium</name>
    <name type="common">Blood fluke</name>
    <dbReference type="NCBI Taxonomy" id="6185"/>
    <lineage>
        <taxon>Eukaryota</taxon>
        <taxon>Metazoa</taxon>
        <taxon>Spiralia</taxon>
        <taxon>Lophotrochozoa</taxon>
        <taxon>Platyhelminthes</taxon>
        <taxon>Trematoda</taxon>
        <taxon>Digenea</taxon>
        <taxon>Strigeidida</taxon>
        <taxon>Schistosomatoidea</taxon>
        <taxon>Schistosomatidae</taxon>
        <taxon>Schistosoma</taxon>
    </lineage>
</organism>
<accession>A0A095AYV3</accession>
<dbReference type="STRING" id="6185.A0A095AYV3"/>
<reference evidence="1" key="1">
    <citation type="journal article" date="2012" name="Nat. Genet.">
        <title>Whole-genome sequence of Schistosoma haematobium.</title>
        <authorList>
            <person name="Young N.D."/>
            <person name="Jex A.R."/>
            <person name="Li B."/>
            <person name="Liu S."/>
            <person name="Yang L."/>
            <person name="Xiong Z."/>
            <person name="Li Y."/>
            <person name="Cantacessi C."/>
            <person name="Hall R.S."/>
            <person name="Xu X."/>
            <person name="Chen F."/>
            <person name="Wu X."/>
            <person name="Zerlotini A."/>
            <person name="Oliveira G."/>
            <person name="Hofmann A."/>
            <person name="Zhang G."/>
            <person name="Fang X."/>
            <person name="Kang Y."/>
            <person name="Campbell B.E."/>
            <person name="Loukas A."/>
            <person name="Ranganathan S."/>
            <person name="Rollinson D."/>
            <person name="Rinaldi G."/>
            <person name="Brindley P.J."/>
            <person name="Yang H."/>
            <person name="Wang J."/>
            <person name="Wang J."/>
            <person name="Gasser R.B."/>
        </authorList>
    </citation>
    <scope>NUCLEOTIDE SEQUENCE [LARGE SCALE GENOMIC DNA]</scope>
</reference>
<dbReference type="EMBL" id="KL251320">
    <property type="protein sequence ID" value="KGB39916.1"/>
    <property type="molecule type" value="Genomic_DNA"/>
</dbReference>
<evidence type="ECO:0000313" key="1">
    <source>
        <dbReference type="EMBL" id="KGB39916.1"/>
    </source>
</evidence>
<feature type="non-terminal residue" evidence="1">
    <location>
        <position position="182"/>
    </location>
</feature>
<proteinExistence type="predicted"/>
<protein>
    <submittedName>
        <fullName evidence="1">Uncharacterized protein</fullName>
    </submittedName>
</protein>
<gene>
    <name evidence="1" type="ORF">MS3_08369</name>
</gene>
<sequence length="182" mass="21056">IFSELVYSQELKKRRCMGKRNLIFTQKICQLTKDTPLSHYHNRLLYEFSRIKECEVLKKPPCCRTVCLSCFHAHSTTEKAIRIKKRVARRRSSLQIDQVFICKLCGAKEVSRGFVPKEYKCPMKKSTSQETSVTGTKKKTKKKKKSKMNIFKTETAHTTTMPIKTKPVSSVNTFTTFMSSLC</sequence>
<dbReference type="AlphaFoldDB" id="A0A095AYV3"/>